<reference evidence="2" key="1">
    <citation type="journal article" date="2009" name="Rice">
        <title>De Novo Next Generation Sequencing of Plant Genomes.</title>
        <authorList>
            <person name="Rounsley S."/>
            <person name="Marri P.R."/>
            <person name="Yu Y."/>
            <person name="He R."/>
            <person name="Sisneros N."/>
            <person name="Goicoechea J.L."/>
            <person name="Lee S.J."/>
            <person name="Angelova A."/>
            <person name="Kudrna D."/>
            <person name="Luo M."/>
            <person name="Affourtit J."/>
            <person name="Desany B."/>
            <person name="Knight J."/>
            <person name="Niazi F."/>
            <person name="Egholm M."/>
            <person name="Wing R.A."/>
        </authorList>
    </citation>
    <scope>NUCLEOTIDE SEQUENCE [LARGE SCALE GENOMIC DNA]</scope>
    <source>
        <strain evidence="2">cv. IRGC 105608</strain>
    </source>
</reference>
<reference evidence="2" key="2">
    <citation type="submission" date="2015-03" db="UniProtKB">
        <authorList>
            <consortium name="EnsemblPlants"/>
        </authorList>
    </citation>
    <scope>IDENTIFICATION</scope>
</reference>
<dbReference type="AlphaFoldDB" id="A0A0D3F0F0"/>
<dbReference type="Gramene" id="OBART02G03010.1">
    <property type="protein sequence ID" value="OBART02G03010.1"/>
    <property type="gene ID" value="OBART02G03010"/>
</dbReference>
<keyword evidence="3" id="KW-1185">Reference proteome</keyword>
<accession>A0A0D3F0F0</accession>
<dbReference type="PANTHER" id="PTHR35161:SF1">
    <property type="entry name" value="OS02G0138300 PROTEIN"/>
    <property type="match status" value="1"/>
</dbReference>
<feature type="compositionally biased region" description="Pro residues" evidence="1">
    <location>
        <begin position="398"/>
        <end position="417"/>
    </location>
</feature>
<dbReference type="HOGENOM" id="CLU_009928_0_0_1"/>
<proteinExistence type="predicted"/>
<dbReference type="EnsemblPlants" id="OBART02G03010.1">
    <property type="protein sequence ID" value="OBART02G03010.1"/>
    <property type="gene ID" value="OBART02G03010"/>
</dbReference>
<evidence type="ECO:0000256" key="1">
    <source>
        <dbReference type="SAM" id="MobiDB-lite"/>
    </source>
</evidence>
<feature type="region of interest" description="Disordered" evidence="1">
    <location>
        <begin position="395"/>
        <end position="438"/>
    </location>
</feature>
<dbReference type="PANTHER" id="PTHR35161">
    <property type="entry name" value="OS02G0303100 PROTEIN"/>
    <property type="match status" value="1"/>
</dbReference>
<evidence type="ECO:0000313" key="2">
    <source>
        <dbReference type="EnsemblPlants" id="OBART02G03010.1"/>
    </source>
</evidence>
<sequence length="750" mass="84957">MAPGRFVTSSMEAFSKLVMMPIARHSPRRRHAMSAASEILTVRRRISDRSDSELVCGHPPCRHRSNAPSAAGLPPPRCCCDSTEEFAAGRGFIRPRLGLGNLLVDVRLGLGNLLVDVEREGSDRRADTGPSPPRRCDFTEFVAGSRFMRRRIGFGDRRADAGPPPPRRCDSTAFVAGSRFMRRRIGLGDRHVDAGPTPPRCCDSTEFITGGRFIRRRVGLGDLVVESAAVGPCPLGCRDSTELVAARIRYIRRHLGNLFLEAVGRMKPPDEIIFSICLDHRLLSSSLPPRRLHGILSQGSAPPPDLRGVAGQYQLAALKRMKRILWRATPMASEFRASAKSHRVVEIHGEPPEQERIGLRVLLRRQSSSPPRRHQPLRASASHLQVLRRWCSNSHVPNVPPSSSSPPPPPPSSPQPTNPADFWKINTPLNPSATKTEKSTIDETLLQLKFDPKEFARCNKLMETYNVLGQEWTFTKLKEQTKYLFDSLIVLVESFHEAGYCFSQISTSTVLVTSSWKFVLLEGCFALNNWSVEGVKKDYRDIAVLFRKLLSESMGEETVHPPDFGMLLSLMEKDGFLNKYLIGTHVSLLPDDNISIAYMKIHEFIRKILLAEEKDKARQLKLGITRYSKISTRIRRRIPYKDIWLTKARSNSFMTAFLEQNERNMELGGTDFELLDTIRHFVCHRLDLLKLGFRYKANEVDRMWYAEFPTLLAELQLALFLVDRLEELELEKNFMNRKPMRPKVSSHGTF</sequence>
<evidence type="ECO:0000313" key="3">
    <source>
        <dbReference type="Proteomes" id="UP000026960"/>
    </source>
</evidence>
<name>A0A0D3F0F0_9ORYZ</name>
<dbReference type="Proteomes" id="UP000026960">
    <property type="component" value="Chromosome 2"/>
</dbReference>
<dbReference type="PaxDb" id="65489-OBART02G03010.1"/>
<organism evidence="2">
    <name type="scientific">Oryza barthii</name>
    <dbReference type="NCBI Taxonomy" id="65489"/>
    <lineage>
        <taxon>Eukaryota</taxon>
        <taxon>Viridiplantae</taxon>
        <taxon>Streptophyta</taxon>
        <taxon>Embryophyta</taxon>
        <taxon>Tracheophyta</taxon>
        <taxon>Spermatophyta</taxon>
        <taxon>Magnoliopsida</taxon>
        <taxon>Liliopsida</taxon>
        <taxon>Poales</taxon>
        <taxon>Poaceae</taxon>
        <taxon>BOP clade</taxon>
        <taxon>Oryzoideae</taxon>
        <taxon>Oryzeae</taxon>
        <taxon>Oryzinae</taxon>
        <taxon>Oryza</taxon>
    </lineage>
</organism>
<protein>
    <submittedName>
        <fullName evidence="2">Uncharacterized protein</fullName>
    </submittedName>
</protein>
<dbReference type="STRING" id="65489.A0A0D3F0F0"/>